<sequence length="476" mass="54132">MQWKLFALNTLSVLYLWQHEGERKQLKFINVNEAIEWLNAQRSTGQGNSVERVKVALAFIDNPHIGLPAIHITGTNGKGSTTAFLRELLLSQGLQVGTFTSPHIMTFKERFTFNGELISDEDLLFVIEEMVQINDYMEQTEFGRLVFFELYTVMMAIYFNMKKPDVCLVEVGIGGRRDCTSVVNAQLAIITTIGLDHGDKLGNTVEEVAEEKSGLIKPNSLVVTGLIDEGPLTVIENYAKEMNSEIYRYQIEYGMSDILNHLDQGSTFNFWQTSTEAEETQQNNFAIGMLGLHQVQNATVALQAFELWMRHIEQPIDWVIAKPALQKTNWIARMERIHEEPFVYIDGAHNVAGLNALKQLVTEYFPHKEIHILYAGLDSKNQAAQLPLLSTFESSSLAVTEFEHPNAMSLEQFKELVLSEATHLQQPVQFVENWPEYITDFIFTKNADQMLLVTGSLYFVSAIRQHIVKEFQKISN</sequence>
<evidence type="ECO:0000259" key="11">
    <source>
        <dbReference type="Pfam" id="PF08245"/>
    </source>
</evidence>
<dbReference type="AlphaFoldDB" id="A0A6I2GHW4"/>
<evidence type="ECO:0000256" key="4">
    <source>
        <dbReference type="ARBA" id="ARBA00022723"/>
    </source>
</evidence>
<keyword evidence="4" id="KW-0479">Metal-binding</keyword>
<proteinExistence type="inferred from homology"/>
<dbReference type="PIRSF" id="PIRSF001563">
    <property type="entry name" value="Folylpolyglu_synth"/>
    <property type="match status" value="1"/>
</dbReference>
<dbReference type="InterPro" id="IPR036565">
    <property type="entry name" value="Mur-like_cat_sf"/>
</dbReference>
<comment type="caution">
    <text evidence="13">The sequence shown here is derived from an EMBL/GenBank/DDBJ whole genome shotgun (WGS) entry which is preliminary data.</text>
</comment>
<protein>
    <recommendedName>
        <fullName evidence="2">tetrahydrofolate synthase</fullName>
        <ecNumber evidence="2">6.3.2.17</ecNumber>
    </recommendedName>
    <alternativeName>
        <fullName evidence="8">Tetrahydrofolylpolyglutamate synthase</fullName>
    </alternativeName>
</protein>
<evidence type="ECO:0000256" key="2">
    <source>
        <dbReference type="ARBA" id="ARBA00013025"/>
    </source>
</evidence>
<gene>
    <name evidence="14" type="ORF">GF867_08095</name>
    <name evidence="13" type="ORF">GIY09_06070</name>
    <name evidence="12" type="ORF">GIY11_05450</name>
</gene>
<evidence type="ECO:0000256" key="7">
    <source>
        <dbReference type="ARBA" id="ARBA00022842"/>
    </source>
</evidence>
<comment type="similarity">
    <text evidence="1">Belongs to the folylpolyglutamate synthase family.</text>
</comment>
<evidence type="ECO:0000313" key="14">
    <source>
        <dbReference type="EMBL" id="MRJ47523.1"/>
    </source>
</evidence>
<evidence type="ECO:0000313" key="17">
    <source>
        <dbReference type="Proteomes" id="UP000469870"/>
    </source>
</evidence>
<reference evidence="15 17" key="2">
    <citation type="submission" date="2019-11" db="EMBL/GenBank/DDBJ databases">
        <title>Characterisation of Fundicoccus ignavus gen. nov. sp. nov., a novel genus of the family Aerococcaceae isolated from bulk tank milk.</title>
        <authorList>
            <person name="Siebert A."/>
            <person name="Huptas C."/>
            <person name="Wenning M."/>
            <person name="Scherer S."/>
            <person name="Doll E.V."/>
        </authorList>
    </citation>
    <scope>NUCLEOTIDE SEQUENCE [LARGE SCALE GENOMIC DNA]</scope>
    <source>
        <strain evidence="12 17">DSM 109653</strain>
        <strain evidence="13 15">WS4759</strain>
    </source>
</reference>
<evidence type="ECO:0000256" key="8">
    <source>
        <dbReference type="ARBA" id="ARBA00030592"/>
    </source>
</evidence>
<keyword evidence="6" id="KW-0067">ATP-binding</keyword>
<reference evidence="14 16" key="1">
    <citation type="submission" date="2019-11" db="EMBL/GenBank/DDBJ databases">
        <title>Characterisation of Fundicoccus ignavus gen. nov. sp. nov., a novel genus of the family Aerococcaceae from bulk tank milk.</title>
        <authorList>
            <person name="Siebert A."/>
            <person name="Huptas C."/>
            <person name="Wenning M."/>
            <person name="Scherer S."/>
            <person name="Doll E.V."/>
        </authorList>
    </citation>
    <scope>NUCLEOTIDE SEQUENCE [LARGE SCALE GENOMIC DNA]</scope>
    <source>
        <strain evidence="14 16">DSM 109652</strain>
    </source>
</reference>
<keyword evidence="7" id="KW-0460">Magnesium</keyword>
<name>A0A6I2GHW4_9LACT</name>
<dbReference type="PROSITE" id="PS01012">
    <property type="entry name" value="FOLYLPOLYGLU_SYNT_2"/>
    <property type="match status" value="1"/>
</dbReference>
<dbReference type="Proteomes" id="UP000469870">
    <property type="component" value="Unassembled WGS sequence"/>
</dbReference>
<evidence type="ECO:0000256" key="5">
    <source>
        <dbReference type="ARBA" id="ARBA00022741"/>
    </source>
</evidence>
<dbReference type="InterPro" id="IPR036615">
    <property type="entry name" value="Mur_ligase_C_dom_sf"/>
</dbReference>
<dbReference type="GO" id="GO:0004326">
    <property type="term" value="F:tetrahydrofolylpolyglutamate synthase activity"/>
    <property type="evidence" value="ECO:0007669"/>
    <property type="project" value="UniProtKB-EC"/>
</dbReference>
<evidence type="ECO:0000256" key="9">
    <source>
        <dbReference type="ARBA" id="ARBA00047493"/>
    </source>
</evidence>
<organism evidence="13 15">
    <name type="scientific">Fundicoccus ignavus</name>
    <dbReference type="NCBI Taxonomy" id="2664442"/>
    <lineage>
        <taxon>Bacteria</taxon>
        <taxon>Bacillati</taxon>
        <taxon>Bacillota</taxon>
        <taxon>Bacilli</taxon>
        <taxon>Lactobacillales</taxon>
        <taxon>Aerococcaceae</taxon>
        <taxon>Fundicoccus</taxon>
    </lineage>
</organism>
<evidence type="ECO:0000313" key="13">
    <source>
        <dbReference type="EMBL" id="MRI85442.1"/>
    </source>
</evidence>
<dbReference type="Gene3D" id="3.40.1190.10">
    <property type="entry name" value="Mur-like, catalytic domain"/>
    <property type="match status" value="1"/>
</dbReference>
<dbReference type="GO" id="GO:0008841">
    <property type="term" value="F:dihydrofolate synthase activity"/>
    <property type="evidence" value="ECO:0007669"/>
    <property type="project" value="TreeGrafter"/>
</dbReference>
<dbReference type="GO" id="GO:0046872">
    <property type="term" value="F:metal ion binding"/>
    <property type="evidence" value="ECO:0007669"/>
    <property type="project" value="UniProtKB-KW"/>
</dbReference>
<evidence type="ECO:0000256" key="1">
    <source>
        <dbReference type="ARBA" id="ARBA00008276"/>
    </source>
</evidence>
<dbReference type="EMBL" id="WJQR01000004">
    <property type="protein sequence ID" value="MRI81458.1"/>
    <property type="molecule type" value="Genomic_DNA"/>
</dbReference>
<dbReference type="Proteomes" id="UP000440066">
    <property type="component" value="Unassembled WGS sequence"/>
</dbReference>
<keyword evidence="5" id="KW-0547">Nucleotide-binding</keyword>
<dbReference type="NCBIfam" id="TIGR01499">
    <property type="entry name" value="folC"/>
    <property type="match status" value="1"/>
</dbReference>
<comment type="catalytic activity">
    <reaction evidence="9">
        <text>(6S)-5,6,7,8-tetrahydrofolyl-(gamma-L-Glu)(n) + L-glutamate + ATP = (6S)-5,6,7,8-tetrahydrofolyl-(gamma-L-Glu)(n+1) + ADP + phosphate + H(+)</text>
        <dbReference type="Rhea" id="RHEA:10580"/>
        <dbReference type="Rhea" id="RHEA-COMP:14738"/>
        <dbReference type="Rhea" id="RHEA-COMP:14740"/>
        <dbReference type="ChEBI" id="CHEBI:15378"/>
        <dbReference type="ChEBI" id="CHEBI:29985"/>
        <dbReference type="ChEBI" id="CHEBI:30616"/>
        <dbReference type="ChEBI" id="CHEBI:43474"/>
        <dbReference type="ChEBI" id="CHEBI:141005"/>
        <dbReference type="ChEBI" id="CHEBI:456216"/>
        <dbReference type="EC" id="6.3.2.17"/>
    </reaction>
</comment>
<dbReference type="Proteomes" id="UP000430975">
    <property type="component" value="Unassembled WGS sequence"/>
</dbReference>
<evidence type="ECO:0000313" key="15">
    <source>
        <dbReference type="Proteomes" id="UP000430975"/>
    </source>
</evidence>
<dbReference type="Pfam" id="PF02875">
    <property type="entry name" value="Mur_ligase_C"/>
    <property type="match status" value="1"/>
</dbReference>
<accession>A0A6I2GHW4</accession>
<evidence type="ECO:0000313" key="12">
    <source>
        <dbReference type="EMBL" id="MRI81458.1"/>
    </source>
</evidence>
<evidence type="ECO:0000259" key="10">
    <source>
        <dbReference type="Pfam" id="PF02875"/>
    </source>
</evidence>
<dbReference type="GO" id="GO:0005524">
    <property type="term" value="F:ATP binding"/>
    <property type="evidence" value="ECO:0007669"/>
    <property type="project" value="UniProtKB-KW"/>
</dbReference>
<evidence type="ECO:0000313" key="16">
    <source>
        <dbReference type="Proteomes" id="UP000440066"/>
    </source>
</evidence>
<feature type="domain" description="Mur ligase C-terminal" evidence="10">
    <location>
        <begin position="333"/>
        <end position="456"/>
    </location>
</feature>
<dbReference type="GO" id="GO:0005737">
    <property type="term" value="C:cytoplasm"/>
    <property type="evidence" value="ECO:0007669"/>
    <property type="project" value="TreeGrafter"/>
</dbReference>
<evidence type="ECO:0000256" key="6">
    <source>
        <dbReference type="ARBA" id="ARBA00022840"/>
    </source>
</evidence>
<keyword evidence="3" id="KW-0436">Ligase</keyword>
<keyword evidence="15" id="KW-1185">Reference proteome</keyword>
<evidence type="ECO:0000256" key="3">
    <source>
        <dbReference type="ARBA" id="ARBA00022598"/>
    </source>
</evidence>
<dbReference type="PANTHER" id="PTHR11136:SF0">
    <property type="entry name" value="DIHYDROFOLATE SYNTHETASE-RELATED"/>
    <property type="match status" value="1"/>
</dbReference>
<dbReference type="EC" id="6.3.2.17" evidence="2"/>
<dbReference type="InterPro" id="IPR001645">
    <property type="entry name" value="Folylpolyglutamate_synth"/>
</dbReference>
<dbReference type="InterPro" id="IPR018109">
    <property type="entry name" value="Folylpolyglutamate_synth_CS"/>
</dbReference>
<dbReference type="PANTHER" id="PTHR11136">
    <property type="entry name" value="FOLYLPOLYGLUTAMATE SYNTHASE-RELATED"/>
    <property type="match status" value="1"/>
</dbReference>
<feature type="domain" description="Mur ligase central" evidence="11">
    <location>
        <begin position="161"/>
        <end position="303"/>
    </location>
</feature>
<dbReference type="InterPro" id="IPR004101">
    <property type="entry name" value="Mur_ligase_C"/>
</dbReference>
<dbReference type="InterPro" id="IPR013221">
    <property type="entry name" value="Mur_ligase_cen"/>
</dbReference>
<dbReference type="SUPFAM" id="SSF53623">
    <property type="entry name" value="MurD-like peptide ligases, catalytic domain"/>
    <property type="match status" value="1"/>
</dbReference>
<dbReference type="SUPFAM" id="SSF53244">
    <property type="entry name" value="MurD-like peptide ligases, peptide-binding domain"/>
    <property type="match status" value="1"/>
</dbReference>
<dbReference type="EMBL" id="WJQT01000010">
    <property type="protein sequence ID" value="MRJ47523.1"/>
    <property type="molecule type" value="Genomic_DNA"/>
</dbReference>
<dbReference type="Pfam" id="PF08245">
    <property type="entry name" value="Mur_ligase_M"/>
    <property type="match status" value="1"/>
</dbReference>
<dbReference type="Gene3D" id="3.90.190.20">
    <property type="entry name" value="Mur ligase, C-terminal domain"/>
    <property type="match status" value="1"/>
</dbReference>
<dbReference type="EMBL" id="WJQS01000004">
    <property type="protein sequence ID" value="MRI85442.1"/>
    <property type="molecule type" value="Genomic_DNA"/>
</dbReference>